<feature type="compositionally biased region" description="Pro residues" evidence="1">
    <location>
        <begin position="82"/>
        <end position="100"/>
    </location>
</feature>
<reference evidence="3" key="1">
    <citation type="submission" date="2023-03" db="EMBL/GenBank/DDBJ databases">
        <authorList>
            <person name="Julca I."/>
        </authorList>
    </citation>
    <scope>NUCLEOTIDE SEQUENCE</scope>
</reference>
<evidence type="ECO:0000313" key="4">
    <source>
        <dbReference type="Proteomes" id="UP001161247"/>
    </source>
</evidence>
<sequence length="186" mass="21547">MKTSTLFSLLFIISLAFCLNLVQARKLLQEDPKIKIGLNHRPIWFPPWLRPGISRHFLPPPWILRYPPWLGYPFPPFPWKNPSPKPEPPTSPSPVPPFSWPEPDGSSGPNAPDPSPYAPDDDEITQMLQDWFKEIQQWWAHPVGPFPIPPWMKPQTAGWFPHRPWMRPYIPGHFPISPWLKPPAGH</sequence>
<feature type="signal peptide" evidence="2">
    <location>
        <begin position="1"/>
        <end position="24"/>
    </location>
</feature>
<keyword evidence="4" id="KW-1185">Reference proteome</keyword>
<feature type="region of interest" description="Disordered" evidence="1">
    <location>
        <begin position="82"/>
        <end position="122"/>
    </location>
</feature>
<dbReference type="Proteomes" id="UP001161247">
    <property type="component" value="Chromosome 2"/>
</dbReference>
<evidence type="ECO:0000256" key="1">
    <source>
        <dbReference type="SAM" id="MobiDB-lite"/>
    </source>
</evidence>
<proteinExistence type="predicted"/>
<keyword evidence="2" id="KW-0732">Signal</keyword>
<dbReference type="EMBL" id="OX459119">
    <property type="protein sequence ID" value="CAI9094209.1"/>
    <property type="molecule type" value="Genomic_DNA"/>
</dbReference>
<organism evidence="3 4">
    <name type="scientific">Oldenlandia corymbosa var. corymbosa</name>
    <dbReference type="NCBI Taxonomy" id="529605"/>
    <lineage>
        <taxon>Eukaryota</taxon>
        <taxon>Viridiplantae</taxon>
        <taxon>Streptophyta</taxon>
        <taxon>Embryophyta</taxon>
        <taxon>Tracheophyta</taxon>
        <taxon>Spermatophyta</taxon>
        <taxon>Magnoliopsida</taxon>
        <taxon>eudicotyledons</taxon>
        <taxon>Gunneridae</taxon>
        <taxon>Pentapetalae</taxon>
        <taxon>asterids</taxon>
        <taxon>lamiids</taxon>
        <taxon>Gentianales</taxon>
        <taxon>Rubiaceae</taxon>
        <taxon>Rubioideae</taxon>
        <taxon>Spermacoceae</taxon>
        <taxon>Hedyotis-Oldenlandia complex</taxon>
        <taxon>Oldenlandia</taxon>
    </lineage>
</organism>
<evidence type="ECO:0000313" key="3">
    <source>
        <dbReference type="EMBL" id="CAI9094209.1"/>
    </source>
</evidence>
<feature type="chain" id="PRO_5043965071" evidence="2">
    <location>
        <begin position="25"/>
        <end position="186"/>
    </location>
</feature>
<accession>A0AAV1CHX8</accession>
<evidence type="ECO:0000256" key="2">
    <source>
        <dbReference type="SAM" id="SignalP"/>
    </source>
</evidence>
<name>A0AAV1CHX8_OLDCO</name>
<dbReference type="AlphaFoldDB" id="A0AAV1CHX8"/>
<protein>
    <submittedName>
        <fullName evidence="3">OLC1v1029903C1</fullName>
    </submittedName>
</protein>
<gene>
    <name evidence="3" type="ORF">OLC1_LOCUS5428</name>
</gene>